<dbReference type="RefSeq" id="WP_115416665.1">
    <property type="nucleotide sequence ID" value="NZ_CP031357.1"/>
</dbReference>
<proteinExistence type="predicted"/>
<evidence type="ECO:0000313" key="1">
    <source>
        <dbReference type="EMBL" id="AXK42484.1"/>
    </source>
</evidence>
<protein>
    <submittedName>
        <fullName evidence="1">Uncharacterized protein</fullName>
    </submittedName>
</protein>
<dbReference type="EMBL" id="CP031357">
    <property type="protein sequence ID" value="AXK42484.1"/>
    <property type="molecule type" value="Genomic_DNA"/>
</dbReference>
<dbReference type="Proteomes" id="UP000254508">
    <property type="component" value="Chromosome"/>
</dbReference>
<reference evidence="2" key="1">
    <citation type="submission" date="2018-07" db="EMBL/GenBank/DDBJ databases">
        <title>Genome sequence of Erythrobacter strain YH-07, an antagonistic bacterium isolated from Yellow Sea.</title>
        <authorList>
            <person name="Tang T."/>
            <person name="Liu Q."/>
            <person name="Sun X."/>
        </authorList>
    </citation>
    <scope>NUCLEOTIDE SEQUENCE [LARGE SCALE GENOMIC DNA]</scope>
    <source>
        <strain evidence="2">YH-07</strain>
    </source>
</reference>
<accession>A0A345YEY2</accession>
<keyword evidence="2" id="KW-1185">Reference proteome</keyword>
<organism evidence="1 2">
    <name type="scientific">Erythrobacter aureus</name>
    <dbReference type="NCBI Taxonomy" id="2182384"/>
    <lineage>
        <taxon>Bacteria</taxon>
        <taxon>Pseudomonadati</taxon>
        <taxon>Pseudomonadota</taxon>
        <taxon>Alphaproteobacteria</taxon>
        <taxon>Sphingomonadales</taxon>
        <taxon>Erythrobacteraceae</taxon>
        <taxon>Erythrobacter/Porphyrobacter group</taxon>
        <taxon>Erythrobacter</taxon>
    </lineage>
</organism>
<dbReference type="AlphaFoldDB" id="A0A345YEY2"/>
<name>A0A345YEY2_9SPHN</name>
<gene>
    <name evidence="1" type="ORF">DVR09_09220</name>
</gene>
<dbReference type="KEGG" id="err:DVR09_09220"/>
<evidence type="ECO:0000313" key="2">
    <source>
        <dbReference type="Proteomes" id="UP000254508"/>
    </source>
</evidence>
<sequence length="99" mass="11722">MGMQPKFPPQFADRAERRVWFNRQDAGRLLDWIEDTGQRFLGMDVAQKQPDEAWVLLPDSLDLSRQTDNFEAVRMGRVFLAEYDGDGRMFEPVWQDREQ</sequence>
<dbReference type="OrthoDB" id="7408639at2"/>